<protein>
    <submittedName>
        <fullName evidence="2">Uncharacterized protein</fullName>
    </submittedName>
</protein>
<name>A0A835J5L7_9ROSI</name>
<reference evidence="2 3" key="1">
    <citation type="submission" date="2020-10" db="EMBL/GenBank/DDBJ databases">
        <title>Plant Genome Project.</title>
        <authorList>
            <person name="Zhang R.-G."/>
        </authorList>
    </citation>
    <scope>NUCLEOTIDE SEQUENCE [LARGE SCALE GENOMIC DNA]</scope>
    <source>
        <strain evidence="2">FAFU-HL-1</strain>
        <tissue evidence="2">Leaf</tissue>
    </source>
</reference>
<accession>A0A835J5L7</accession>
<feature type="chain" id="PRO_5032874897" evidence="1">
    <location>
        <begin position="25"/>
        <end position="94"/>
    </location>
</feature>
<evidence type="ECO:0000313" key="2">
    <source>
        <dbReference type="EMBL" id="KAF9663943.1"/>
    </source>
</evidence>
<evidence type="ECO:0000313" key="3">
    <source>
        <dbReference type="Proteomes" id="UP000657918"/>
    </source>
</evidence>
<keyword evidence="1" id="KW-0732">Signal</keyword>
<keyword evidence="3" id="KW-1185">Reference proteome</keyword>
<evidence type="ECO:0000256" key="1">
    <source>
        <dbReference type="SAM" id="SignalP"/>
    </source>
</evidence>
<gene>
    <name evidence="2" type="ORF">SADUNF_Sadunf17G0104600</name>
</gene>
<dbReference type="Proteomes" id="UP000657918">
    <property type="component" value="Unassembled WGS sequence"/>
</dbReference>
<feature type="signal peptide" evidence="1">
    <location>
        <begin position="1"/>
        <end position="24"/>
    </location>
</feature>
<proteinExistence type="predicted"/>
<dbReference type="EMBL" id="JADGMS010000017">
    <property type="protein sequence ID" value="KAF9663943.1"/>
    <property type="molecule type" value="Genomic_DNA"/>
</dbReference>
<sequence length="94" mass="10201">MKAFLIACFLLAAVVFSPLSTCTARELVATVHSTLTNLNSTAVGVIGIVYRQHQNRLVVLTSFTVESLENGTFWSRSSEVWTAVIAVKSLENGI</sequence>
<comment type="caution">
    <text evidence="2">The sequence shown here is derived from an EMBL/GenBank/DDBJ whole genome shotgun (WGS) entry which is preliminary data.</text>
</comment>
<dbReference type="AlphaFoldDB" id="A0A835J5L7"/>
<organism evidence="2 3">
    <name type="scientific">Salix dunnii</name>
    <dbReference type="NCBI Taxonomy" id="1413687"/>
    <lineage>
        <taxon>Eukaryota</taxon>
        <taxon>Viridiplantae</taxon>
        <taxon>Streptophyta</taxon>
        <taxon>Embryophyta</taxon>
        <taxon>Tracheophyta</taxon>
        <taxon>Spermatophyta</taxon>
        <taxon>Magnoliopsida</taxon>
        <taxon>eudicotyledons</taxon>
        <taxon>Gunneridae</taxon>
        <taxon>Pentapetalae</taxon>
        <taxon>rosids</taxon>
        <taxon>fabids</taxon>
        <taxon>Malpighiales</taxon>
        <taxon>Salicaceae</taxon>
        <taxon>Saliceae</taxon>
        <taxon>Salix</taxon>
    </lineage>
</organism>